<dbReference type="SUPFAM" id="SSF46785">
    <property type="entry name" value="Winged helix' DNA-binding domain"/>
    <property type="match status" value="1"/>
</dbReference>
<dbReference type="GO" id="GO:1900376">
    <property type="term" value="P:regulation of secondary metabolite biosynthetic process"/>
    <property type="evidence" value="ECO:0007669"/>
    <property type="project" value="TreeGrafter"/>
</dbReference>
<dbReference type="PANTHER" id="PTHR33202">
    <property type="entry name" value="ZINC UPTAKE REGULATION PROTEIN"/>
    <property type="match status" value="1"/>
</dbReference>
<dbReference type="Gene3D" id="1.10.10.10">
    <property type="entry name" value="Winged helix-like DNA-binding domain superfamily/Winged helix DNA-binding domain"/>
    <property type="match status" value="1"/>
</dbReference>
<dbReference type="Proteomes" id="UP000235653">
    <property type="component" value="Unassembled WGS sequence"/>
</dbReference>
<dbReference type="GO" id="GO:0003700">
    <property type="term" value="F:DNA-binding transcription factor activity"/>
    <property type="evidence" value="ECO:0007669"/>
    <property type="project" value="InterPro"/>
</dbReference>
<feature type="binding site" evidence="8">
    <location>
        <position position="84"/>
    </location>
    <ligand>
        <name>Fe cation</name>
        <dbReference type="ChEBI" id="CHEBI:24875"/>
    </ligand>
</feature>
<dbReference type="RefSeq" id="WP_102330878.1">
    <property type="nucleotide sequence ID" value="NZ_CP058566.2"/>
</dbReference>
<feature type="binding site" evidence="7">
    <location>
        <position position="130"/>
    </location>
    <ligand>
        <name>Zn(2+)</name>
        <dbReference type="ChEBI" id="CHEBI:29105"/>
    </ligand>
</feature>
<evidence type="ECO:0000313" key="10">
    <source>
        <dbReference type="Proteomes" id="UP000235653"/>
    </source>
</evidence>
<comment type="caution">
    <text evidence="9">The sequence shown here is derived from an EMBL/GenBank/DDBJ whole genome shotgun (WGS) entry which is preliminary data.</text>
</comment>
<keyword evidence="7" id="KW-0479">Metal-binding</keyword>
<keyword evidence="8" id="KW-0408">Iron</keyword>
<gene>
    <name evidence="9" type="ORF">JP09_006100</name>
</gene>
<keyword evidence="10" id="KW-1185">Reference proteome</keyword>
<dbReference type="OrthoDB" id="8659436at2"/>
<feature type="binding site" evidence="7">
    <location>
        <position position="133"/>
    </location>
    <ligand>
        <name>Zn(2+)</name>
        <dbReference type="ChEBI" id="CHEBI:29105"/>
    </ligand>
</feature>
<comment type="similarity">
    <text evidence="1">Belongs to the Fur family.</text>
</comment>
<evidence type="ECO:0000256" key="6">
    <source>
        <dbReference type="ARBA" id="ARBA00023163"/>
    </source>
</evidence>
<reference evidence="9 10" key="1">
    <citation type="journal article" date="2017" name="ISME J.">
        <title>Grape pomace compost harbors organohalide-respiring Dehalogenimonas species with novel reductive dehalogenase genes.</title>
        <authorList>
            <person name="Yang Y."/>
            <person name="Higgins S.A."/>
            <person name="Yan J."/>
            <person name="Simsir B."/>
            <person name="Chourey K."/>
            <person name="Iyer R."/>
            <person name="Hettich R.L."/>
            <person name="Baldwin B."/>
            <person name="Ogles D.M."/>
            <person name="Loffler F.E."/>
        </authorList>
    </citation>
    <scope>NUCLEOTIDE SEQUENCE [LARGE SCALE GENOMIC DNA]</scope>
    <source>
        <strain evidence="9 10">GP</strain>
    </source>
</reference>
<keyword evidence="3 7" id="KW-0862">Zinc</keyword>
<evidence type="ECO:0000256" key="5">
    <source>
        <dbReference type="ARBA" id="ARBA00023125"/>
    </source>
</evidence>
<keyword evidence="2" id="KW-0678">Repressor</keyword>
<feature type="binding site" evidence="8">
    <location>
        <position position="122"/>
    </location>
    <ligand>
        <name>Fe cation</name>
        <dbReference type="ChEBI" id="CHEBI:24875"/>
    </ligand>
</feature>
<dbReference type="InterPro" id="IPR036390">
    <property type="entry name" value="WH_DNA-bd_sf"/>
</dbReference>
<feature type="binding site" evidence="7">
    <location>
        <position position="93"/>
    </location>
    <ligand>
        <name>Zn(2+)</name>
        <dbReference type="ChEBI" id="CHEBI:29105"/>
    </ligand>
</feature>
<evidence type="ECO:0000256" key="3">
    <source>
        <dbReference type="ARBA" id="ARBA00022833"/>
    </source>
</evidence>
<accession>A0A2P5P6H2</accession>
<evidence type="ECO:0000313" key="9">
    <source>
        <dbReference type="EMBL" id="PPD57869.1"/>
    </source>
</evidence>
<dbReference type="EMBL" id="JQAN02000010">
    <property type="protein sequence ID" value="PPD57869.1"/>
    <property type="molecule type" value="Genomic_DNA"/>
</dbReference>
<feature type="binding site" evidence="7">
    <location>
        <position position="90"/>
    </location>
    <ligand>
        <name>Zn(2+)</name>
        <dbReference type="ChEBI" id="CHEBI:29105"/>
    </ligand>
</feature>
<dbReference type="InterPro" id="IPR002481">
    <property type="entry name" value="FUR"/>
</dbReference>
<keyword evidence="5" id="KW-0238">DNA-binding</keyword>
<evidence type="ECO:0000256" key="8">
    <source>
        <dbReference type="PIRSR" id="PIRSR602481-2"/>
    </source>
</evidence>
<feature type="binding site" evidence="8">
    <location>
        <position position="105"/>
    </location>
    <ligand>
        <name>Fe cation</name>
        <dbReference type="ChEBI" id="CHEBI:24875"/>
    </ligand>
</feature>
<keyword evidence="6" id="KW-0804">Transcription</keyword>
<proteinExistence type="inferred from homology"/>
<dbReference type="Pfam" id="PF01475">
    <property type="entry name" value="FUR"/>
    <property type="match status" value="1"/>
</dbReference>
<dbReference type="GO" id="GO:0008270">
    <property type="term" value="F:zinc ion binding"/>
    <property type="evidence" value="ECO:0007669"/>
    <property type="project" value="TreeGrafter"/>
</dbReference>
<evidence type="ECO:0000256" key="4">
    <source>
        <dbReference type="ARBA" id="ARBA00023015"/>
    </source>
</evidence>
<dbReference type="AlphaFoldDB" id="A0A2P5P6H2"/>
<organism evidence="9 10">
    <name type="scientific">Dehalogenimonas etheniformans</name>
    <dbReference type="NCBI Taxonomy" id="1536648"/>
    <lineage>
        <taxon>Bacteria</taxon>
        <taxon>Bacillati</taxon>
        <taxon>Chloroflexota</taxon>
        <taxon>Dehalococcoidia</taxon>
        <taxon>Dehalococcoidales</taxon>
        <taxon>Dehalococcoidaceae</taxon>
        <taxon>Dehalogenimonas</taxon>
    </lineage>
</organism>
<dbReference type="InterPro" id="IPR036388">
    <property type="entry name" value="WH-like_DNA-bd_sf"/>
</dbReference>
<protein>
    <submittedName>
        <fullName evidence="9">Transcriptional repressor</fullName>
    </submittedName>
</protein>
<dbReference type="CDD" id="cd07153">
    <property type="entry name" value="Fur_like"/>
    <property type="match status" value="1"/>
</dbReference>
<dbReference type="InterPro" id="IPR043135">
    <property type="entry name" value="Fur_C"/>
</dbReference>
<evidence type="ECO:0000256" key="1">
    <source>
        <dbReference type="ARBA" id="ARBA00007957"/>
    </source>
</evidence>
<comment type="cofactor">
    <cofactor evidence="8">
        <name>Mn(2+)</name>
        <dbReference type="ChEBI" id="CHEBI:29035"/>
    </cofactor>
    <cofactor evidence="8">
        <name>Fe(2+)</name>
        <dbReference type="ChEBI" id="CHEBI:29033"/>
    </cofactor>
    <text evidence="8">Binds 1 Mn(2+) or Fe(2+) ion per subunit.</text>
</comment>
<keyword evidence="4" id="KW-0805">Transcription regulation</keyword>
<sequence>MSCNNILKAKGYRLTPQRRVILDILHHEGAHLTADALYEQVKDKVAGVDRSTVYRTLELLESLGLVVKAEIHGAHVYHHSEEGHHHHLKCRVCGKVAELPEESLEVLSKTLRDQYGFIADMHHHVITGLCPICSQAESTKH</sequence>
<dbReference type="Gene3D" id="3.30.1490.190">
    <property type="match status" value="1"/>
</dbReference>
<dbReference type="GO" id="GO:0000976">
    <property type="term" value="F:transcription cis-regulatory region binding"/>
    <property type="evidence" value="ECO:0007669"/>
    <property type="project" value="TreeGrafter"/>
</dbReference>
<evidence type="ECO:0000256" key="7">
    <source>
        <dbReference type="PIRSR" id="PIRSR602481-1"/>
    </source>
</evidence>
<evidence type="ECO:0000256" key="2">
    <source>
        <dbReference type="ARBA" id="ARBA00022491"/>
    </source>
</evidence>
<name>A0A2P5P6H2_9CHLR</name>
<dbReference type="GO" id="GO:0045892">
    <property type="term" value="P:negative regulation of DNA-templated transcription"/>
    <property type="evidence" value="ECO:0007669"/>
    <property type="project" value="TreeGrafter"/>
</dbReference>
<dbReference type="PANTHER" id="PTHR33202:SF7">
    <property type="entry name" value="FERRIC UPTAKE REGULATION PROTEIN"/>
    <property type="match status" value="1"/>
</dbReference>
<comment type="cofactor">
    <cofactor evidence="7">
        <name>Zn(2+)</name>
        <dbReference type="ChEBI" id="CHEBI:29105"/>
    </cofactor>
    <text evidence="7">Binds 1 zinc ion per subunit.</text>
</comment>